<organism evidence="2 3">
    <name type="scientific">Nanobdella aerobiophila</name>
    <dbReference type="NCBI Taxonomy" id="2586965"/>
    <lineage>
        <taxon>Archaea</taxon>
        <taxon>Nanobdellota</taxon>
        <taxon>Nanobdellia</taxon>
        <taxon>Nanobdellales</taxon>
        <taxon>Nanobdellaceae</taxon>
        <taxon>Nanobdella</taxon>
    </lineage>
</organism>
<dbReference type="RefSeq" id="WP_258393270.1">
    <property type="nucleotide sequence ID" value="NZ_AP019769.1"/>
</dbReference>
<evidence type="ECO:0000313" key="2">
    <source>
        <dbReference type="EMBL" id="BBL45228.1"/>
    </source>
</evidence>
<keyword evidence="1" id="KW-0472">Membrane</keyword>
<evidence type="ECO:0000313" key="3">
    <source>
        <dbReference type="Proteomes" id="UP001055553"/>
    </source>
</evidence>
<keyword evidence="1" id="KW-0812">Transmembrane</keyword>
<keyword evidence="1" id="KW-1133">Transmembrane helix</keyword>
<keyword evidence="3" id="KW-1185">Reference proteome</keyword>
<feature type="transmembrane region" description="Helical" evidence="1">
    <location>
        <begin position="7"/>
        <end position="27"/>
    </location>
</feature>
<evidence type="ECO:0000256" key="1">
    <source>
        <dbReference type="SAM" id="Phobius"/>
    </source>
</evidence>
<reference evidence="3" key="1">
    <citation type="journal article" date="2022" name="Int. J. Syst. Evol. Microbiol.">
        <title>Nanobdella aerobiophila gen. nov., sp. nov., a thermoacidophilic, obligate ectosymbiotic archaeon, and proposal of Nanobdellaceae fam. nov., Nanobdellales ord. nov. and Nanobdellia class. nov.</title>
        <authorList>
            <person name="Kato S."/>
            <person name="Ogasawara A."/>
            <person name="Itoh T."/>
            <person name="Sakai H.D."/>
            <person name="Shimizu M."/>
            <person name="Yuki M."/>
            <person name="Kaneko M."/>
            <person name="Takashina T."/>
            <person name="Ohkuma M."/>
        </authorList>
    </citation>
    <scope>NUCLEOTIDE SEQUENCE [LARGE SCALE GENOMIC DNA]</scope>
    <source>
        <strain evidence="3">MJ1</strain>
    </source>
</reference>
<dbReference type="EMBL" id="AP019769">
    <property type="protein sequence ID" value="BBL45228.1"/>
    <property type="molecule type" value="Genomic_DNA"/>
</dbReference>
<dbReference type="AlphaFoldDB" id="A0A915WR70"/>
<gene>
    <name evidence="2" type="ORF">MJ1_0049</name>
</gene>
<name>A0A915WR70_9ARCH</name>
<dbReference type="KEGG" id="naer:MJ1_0049"/>
<accession>A0A915WR70</accession>
<dbReference type="Proteomes" id="UP001055553">
    <property type="component" value="Chromosome"/>
</dbReference>
<dbReference type="GeneID" id="74568001"/>
<protein>
    <submittedName>
        <fullName evidence="2">Uncharacterized protein</fullName>
    </submittedName>
</protein>
<proteinExistence type="predicted"/>
<sequence length="155" mass="17716">MKFQIGFFLSMLFVSMLLIFLVLYLIYQDTLQPASLNGIATLQLQGVEYQSSNGFLGSNIYFDGVYVPVIDILNGYNINNNANSYIYDQLYNDTINYFQDSSTLLAFDLNNNTLGVCYNMDYVNYNIYINGQTYNLEVCPPTLLAGYYYNISCVQ</sequence>